<accession>A0A1H4AWK9</accession>
<evidence type="ECO:0000256" key="1">
    <source>
        <dbReference type="ARBA" id="ARBA00006739"/>
    </source>
</evidence>
<evidence type="ECO:0000256" key="4">
    <source>
        <dbReference type="SAM" id="Phobius"/>
    </source>
</evidence>
<name>A0A1H4AWK9_9BACT</name>
<keyword evidence="4" id="KW-1133">Transmembrane helix</keyword>
<proteinExistence type="inferred from homology"/>
<evidence type="ECO:0000313" key="6">
    <source>
        <dbReference type="Proteomes" id="UP000183253"/>
    </source>
</evidence>
<keyword evidence="3 5" id="KW-0808">Transferase</keyword>
<keyword evidence="4" id="KW-0812">Transmembrane</keyword>
<dbReference type="PANTHER" id="PTHR43630:SF1">
    <property type="entry name" value="POLY-BETA-1,6-N-ACETYL-D-GLUCOSAMINE SYNTHASE"/>
    <property type="match status" value="1"/>
</dbReference>
<keyword evidence="4" id="KW-0472">Membrane</keyword>
<keyword evidence="2" id="KW-0328">Glycosyltransferase</keyword>
<dbReference type="GO" id="GO:0016757">
    <property type="term" value="F:glycosyltransferase activity"/>
    <property type="evidence" value="ECO:0007669"/>
    <property type="project" value="UniProtKB-KW"/>
</dbReference>
<dbReference type="Pfam" id="PF13641">
    <property type="entry name" value="Glyco_tranf_2_3"/>
    <property type="match status" value="1"/>
</dbReference>
<feature type="transmembrane region" description="Helical" evidence="4">
    <location>
        <begin position="301"/>
        <end position="317"/>
    </location>
</feature>
<protein>
    <submittedName>
        <fullName evidence="5">Glycosyltransferase, catalytic subunit of cellulose synthase and poly-beta-1,6-N-acetylglucosamine synthase</fullName>
    </submittedName>
</protein>
<feature type="transmembrane region" description="Helical" evidence="4">
    <location>
        <begin position="323"/>
        <end position="340"/>
    </location>
</feature>
<dbReference type="OrthoDB" id="1523666at2"/>
<evidence type="ECO:0000256" key="3">
    <source>
        <dbReference type="ARBA" id="ARBA00022679"/>
    </source>
</evidence>
<organism evidence="5 6">
    <name type="scientific">Alistipes timonensis JC136</name>
    <dbReference type="NCBI Taxonomy" id="1033731"/>
    <lineage>
        <taxon>Bacteria</taxon>
        <taxon>Pseudomonadati</taxon>
        <taxon>Bacteroidota</taxon>
        <taxon>Bacteroidia</taxon>
        <taxon>Bacteroidales</taxon>
        <taxon>Rikenellaceae</taxon>
        <taxon>Alistipes</taxon>
    </lineage>
</organism>
<dbReference type="SUPFAM" id="SSF53448">
    <property type="entry name" value="Nucleotide-diphospho-sugar transferases"/>
    <property type="match status" value="1"/>
</dbReference>
<dbReference type="EMBL" id="FNRI01000003">
    <property type="protein sequence ID" value="SEA40261.1"/>
    <property type="molecule type" value="Genomic_DNA"/>
</dbReference>
<dbReference type="InterPro" id="IPR029044">
    <property type="entry name" value="Nucleotide-diphossugar_trans"/>
</dbReference>
<sequence length="397" mass="44115">MIVNIIDWIFVIALLLPVLYLFVFAAFSMQRRREKYPPARKQRRFVTLIPAYKADAVVVRTAQAALAQEYPAELHRVAVIADQLQPATLGELRKLPLTMIEVTFENSSKAKALTAAVEELGPDAADAVAILDADNLVGGEFIARLNEVFDAGVEAVQAHRTAKNRDTDTAVLDAAGEEINNSIFRRGHVALGFSSALIGSGMAFRYDWFYANIRRCVTAGEDKELEALLLRERIYIDYLDDVEVLDEKVQGEAAYYNQRRRWIAAQFYALGSAVKNLPGALFSGNFDYCDKLLQWCLPPRMLLIGLVPLWAVVMTFLDPWGSIKWWTALVLMLFALAMALPDTQADAKLGRALRRVPALVLLTAANLFRLGGTKDKFIHTQHTGATDSAPDKTDPNA</sequence>
<gene>
    <name evidence="5" type="ORF">SAMN05444145_103146</name>
</gene>
<dbReference type="PANTHER" id="PTHR43630">
    <property type="entry name" value="POLY-BETA-1,6-N-ACETYL-D-GLUCOSAMINE SYNTHASE"/>
    <property type="match status" value="1"/>
</dbReference>
<dbReference type="STRING" id="1033731.SAMN05444145_103146"/>
<feature type="transmembrane region" description="Helical" evidence="4">
    <location>
        <begin position="6"/>
        <end position="27"/>
    </location>
</feature>
<keyword evidence="6" id="KW-1185">Reference proteome</keyword>
<dbReference type="AlphaFoldDB" id="A0A1H4AWK9"/>
<evidence type="ECO:0000256" key="2">
    <source>
        <dbReference type="ARBA" id="ARBA00022676"/>
    </source>
</evidence>
<dbReference type="Gene3D" id="3.90.550.10">
    <property type="entry name" value="Spore Coat Polysaccharide Biosynthesis Protein SpsA, Chain A"/>
    <property type="match status" value="1"/>
</dbReference>
<dbReference type="RefSeq" id="WP_010261522.1">
    <property type="nucleotide sequence ID" value="NZ_CAEG01000010.1"/>
</dbReference>
<comment type="similarity">
    <text evidence="1">Belongs to the glycosyltransferase 2 family.</text>
</comment>
<reference evidence="5 6" key="1">
    <citation type="submission" date="2016-10" db="EMBL/GenBank/DDBJ databases">
        <authorList>
            <person name="de Groot N.N."/>
        </authorList>
    </citation>
    <scope>NUCLEOTIDE SEQUENCE [LARGE SCALE GENOMIC DNA]</scope>
    <source>
        <strain evidence="5 6">DSM 25383</strain>
    </source>
</reference>
<dbReference type="Proteomes" id="UP000183253">
    <property type="component" value="Unassembled WGS sequence"/>
</dbReference>
<evidence type="ECO:0000313" key="5">
    <source>
        <dbReference type="EMBL" id="SEA40261.1"/>
    </source>
</evidence>